<reference evidence="5" key="2">
    <citation type="submission" date="2012-01" db="EMBL/GenBank/DDBJ databases">
        <title>Noncontiguous Finished sequence of chromosome of Saccharomonospora glauca K62.</title>
        <authorList>
            <consortium name="US DOE Joint Genome Institute"/>
            <person name="Lucas S."/>
            <person name="Han J."/>
            <person name="Lapidus A."/>
            <person name="Cheng J.-F."/>
            <person name="Goodwin L."/>
            <person name="Pitluck S."/>
            <person name="Peters L."/>
            <person name="Mikhailova N."/>
            <person name="Held B."/>
            <person name="Detter J.C."/>
            <person name="Han C."/>
            <person name="Tapia R."/>
            <person name="Land M."/>
            <person name="Hauser L."/>
            <person name="Kyrpides N."/>
            <person name="Ivanova N."/>
            <person name="Pagani I."/>
            <person name="Brambilla E.-M."/>
            <person name="Klenk H.-P."/>
            <person name="Woyke T."/>
        </authorList>
    </citation>
    <scope>NUCLEOTIDE SEQUENCE [LARGE SCALE GENOMIC DNA]</scope>
    <source>
        <strain evidence="5">K62</strain>
    </source>
</reference>
<reference evidence="4 5" key="1">
    <citation type="submission" date="2011-09" db="EMBL/GenBank/DDBJ databases">
        <authorList>
            <consortium name="US DOE Joint Genome Institute (JGI-PGF)"/>
            <person name="Lucas S."/>
            <person name="Han J."/>
            <person name="Lapidus A."/>
            <person name="Cheng J.-F."/>
            <person name="Goodwin L."/>
            <person name="Pitluck S."/>
            <person name="Peters L."/>
            <person name="Land M.L."/>
            <person name="Hauser L."/>
            <person name="Brambilla E."/>
            <person name="Klenk H.-P."/>
            <person name="Woyke T.J."/>
        </authorList>
    </citation>
    <scope>NUCLEOTIDE SEQUENCE [LARGE SCALE GENOMIC DNA]</scope>
    <source>
        <strain evidence="4 5">K62</strain>
    </source>
</reference>
<feature type="signal peptide" evidence="3">
    <location>
        <begin position="1"/>
        <end position="21"/>
    </location>
</feature>
<gene>
    <name evidence="4" type="ORF">SacglDRAFT_03471</name>
</gene>
<dbReference type="RefSeq" id="WP_005466087.1">
    <property type="nucleotide sequence ID" value="NZ_CM001484.1"/>
</dbReference>
<name>I1D5V7_9PSEU</name>
<evidence type="ECO:0000313" key="5">
    <source>
        <dbReference type="Proteomes" id="UP000005087"/>
    </source>
</evidence>
<evidence type="ECO:0000256" key="1">
    <source>
        <dbReference type="SAM" id="MobiDB-lite"/>
    </source>
</evidence>
<dbReference type="AlphaFoldDB" id="I1D5V7"/>
<keyword evidence="2" id="KW-1133">Transmembrane helix</keyword>
<protein>
    <recommendedName>
        <fullName evidence="6">Gram-positive cocci surface proteins LPxTG domain-containing protein</fullName>
    </recommendedName>
</protein>
<keyword evidence="5" id="KW-1185">Reference proteome</keyword>
<dbReference type="eggNOG" id="ENOG5033WN4">
    <property type="taxonomic scope" value="Bacteria"/>
</dbReference>
<keyword evidence="2" id="KW-0812">Transmembrane</keyword>
<dbReference type="HOGENOM" id="CLU_081257_0_0_11"/>
<evidence type="ECO:0008006" key="6">
    <source>
        <dbReference type="Google" id="ProtNLM"/>
    </source>
</evidence>
<keyword evidence="2" id="KW-0472">Membrane</keyword>
<feature type="compositionally biased region" description="Low complexity" evidence="1">
    <location>
        <begin position="182"/>
        <end position="193"/>
    </location>
</feature>
<feature type="region of interest" description="Disordered" evidence="1">
    <location>
        <begin position="143"/>
        <end position="217"/>
    </location>
</feature>
<accession>I1D5V7</accession>
<evidence type="ECO:0000256" key="3">
    <source>
        <dbReference type="SAM" id="SignalP"/>
    </source>
</evidence>
<dbReference type="STRING" id="928724.SacglDRAFT_03471"/>
<dbReference type="EMBL" id="CM001484">
    <property type="protein sequence ID" value="EIF00332.1"/>
    <property type="molecule type" value="Genomic_DNA"/>
</dbReference>
<evidence type="ECO:0000313" key="4">
    <source>
        <dbReference type="EMBL" id="EIF00332.1"/>
    </source>
</evidence>
<feature type="chain" id="PRO_5038761595" description="Gram-positive cocci surface proteins LPxTG domain-containing protein" evidence="3">
    <location>
        <begin position="22"/>
        <end position="258"/>
    </location>
</feature>
<keyword evidence="3" id="KW-0732">Signal</keyword>
<evidence type="ECO:0000256" key="2">
    <source>
        <dbReference type="SAM" id="Phobius"/>
    </source>
</evidence>
<dbReference type="OrthoDB" id="3700838at2"/>
<organism evidence="4 5">
    <name type="scientific">Saccharomonospora glauca K62</name>
    <dbReference type="NCBI Taxonomy" id="928724"/>
    <lineage>
        <taxon>Bacteria</taxon>
        <taxon>Bacillati</taxon>
        <taxon>Actinomycetota</taxon>
        <taxon>Actinomycetes</taxon>
        <taxon>Pseudonocardiales</taxon>
        <taxon>Pseudonocardiaceae</taxon>
        <taxon>Saccharomonospora</taxon>
    </lineage>
</organism>
<sequence>MPRRLRHLAVALLSLGLTVNAVPPAAATETEDPRAETYEGNAVDCEELGGGILVSVEPNEKVENVALTYEGGVPGQDQYVTITEVPEGIAVTAIVVKGGPGYHVYVPGEPGVPKSAPWESLRPPLNPGGNLPQISHWFACGEEAPSPTATTEPVPSELTVARPEPSEVAAEQPPVREAVDAPTPTSPSGPTTSNFADATDTPPSPGDEAAPVAAGEEDLASTGFSGGWLIGVGVALLVVGGALLVVARMRRTKDKATS</sequence>
<dbReference type="Proteomes" id="UP000005087">
    <property type="component" value="Chromosome"/>
</dbReference>
<feature type="transmembrane region" description="Helical" evidence="2">
    <location>
        <begin position="228"/>
        <end position="247"/>
    </location>
</feature>
<proteinExistence type="predicted"/>